<keyword evidence="3" id="KW-1185">Reference proteome</keyword>
<dbReference type="EMBL" id="LPVJ01000023">
    <property type="protein sequence ID" value="KUO96187.1"/>
    <property type="molecule type" value="Genomic_DNA"/>
</dbReference>
<evidence type="ECO:0000313" key="3">
    <source>
        <dbReference type="Proteomes" id="UP000053557"/>
    </source>
</evidence>
<protein>
    <recommendedName>
        <fullName evidence="5">Restriction endonuclease type IV Mrr domain-containing protein</fullName>
    </recommendedName>
</protein>
<dbReference type="InterPro" id="IPR011856">
    <property type="entry name" value="tRNA_endonuc-like_dom_sf"/>
</dbReference>
<dbReference type="Proteomes" id="UP000053557">
    <property type="component" value="Unassembled WGS sequence"/>
</dbReference>
<proteinExistence type="predicted"/>
<evidence type="ECO:0000313" key="2">
    <source>
        <dbReference type="EMBL" id="OAG84958.1"/>
    </source>
</evidence>
<reference evidence="2 4" key="2">
    <citation type="submission" date="2016-02" db="EMBL/GenBank/DDBJ databases">
        <title>Draft genome sequence of Acidibacillus ferrooxidans SLC66.</title>
        <authorList>
            <person name="Oliveira G."/>
            <person name="Nancucheo I."/>
            <person name="Dall'Agnol H."/>
            <person name="Johnson B."/>
            <person name="Oliveira R."/>
            <person name="Nunes G.L."/>
            <person name="Tzotzos G."/>
            <person name="Orellana S.C."/>
            <person name="Salim A.C."/>
            <person name="Araujo F.M."/>
        </authorList>
    </citation>
    <scope>NUCLEOTIDE SEQUENCE [LARGE SCALE GENOMIC DNA]</scope>
    <source>
        <strain evidence="2 4">SLC66</strain>
    </source>
</reference>
<organism evidence="1 3">
    <name type="scientific">Ferroacidibacillus organovorans</name>
    <dbReference type="NCBI Taxonomy" id="1765683"/>
    <lineage>
        <taxon>Bacteria</taxon>
        <taxon>Bacillati</taxon>
        <taxon>Bacillota</taxon>
        <taxon>Bacilli</taxon>
        <taxon>Bacillales</taxon>
        <taxon>Alicyclobacillaceae</taxon>
        <taxon>Ferroacidibacillus</taxon>
    </lineage>
</organism>
<name>A0A101XRG3_9BACL</name>
<dbReference type="Proteomes" id="UP000077421">
    <property type="component" value="Unassembled WGS sequence"/>
</dbReference>
<reference evidence="1 3" key="1">
    <citation type="submission" date="2015-12" db="EMBL/GenBank/DDBJ databases">
        <title>Draft genome sequence of Acidibacillus ferrooxidans ITV001, isolated from a chalcopyrite acid mine drainage site in Brazil.</title>
        <authorList>
            <person name="Dall'Agnol H."/>
            <person name="Nancucheo I."/>
            <person name="Johnson B."/>
            <person name="Oliveira R."/>
            <person name="Leite L."/>
            <person name="Pylro V."/>
            <person name="Nunes G.L."/>
            <person name="Tzotzos G."/>
            <person name="Fernandes G.R."/>
            <person name="Dutra J."/>
            <person name="Orellana S.C."/>
            <person name="Oliveira G."/>
        </authorList>
    </citation>
    <scope>NUCLEOTIDE SEQUENCE [LARGE SCALE GENOMIC DNA]</scope>
    <source>
        <strain evidence="1">ITV001</strain>
        <strain evidence="3">ITV01</strain>
    </source>
</reference>
<gene>
    <name evidence="1" type="ORF">ATW55_14760</name>
    <name evidence="2" type="ORF">AYW79_15005</name>
</gene>
<dbReference type="EMBL" id="LSUQ01000096">
    <property type="protein sequence ID" value="OAG84958.1"/>
    <property type="molecule type" value="Genomic_DNA"/>
</dbReference>
<accession>A0A101XRG3</accession>
<evidence type="ECO:0008006" key="5">
    <source>
        <dbReference type="Google" id="ProtNLM"/>
    </source>
</evidence>
<evidence type="ECO:0000313" key="4">
    <source>
        <dbReference type="Proteomes" id="UP000077421"/>
    </source>
</evidence>
<comment type="caution">
    <text evidence="1">The sequence shown here is derived from an EMBL/GenBank/DDBJ whole genome shotgun (WGS) entry which is preliminary data.</text>
</comment>
<dbReference type="RefSeq" id="WP_067567608.1">
    <property type="nucleotide sequence ID" value="NZ_LPVJ01000023.1"/>
</dbReference>
<sequence length="283" mass="32229">MTDLLDEIRNNPCVLYDVNGDVLDYASCRAESLAPSVSASTPAAQAVMPNIKPTLMVFHSRSKDPVITENVKSLSVVVCIRGDNFFEVTIDNLQRSSATGLNFTFDPSQVVEQPIDEARYNQVKHPQIVIDWSKIKMQPGNSSQGQAFEELCRDVVLKNLDLFSNHIFLPEGTDGGRDGVYEAKLSIFPTRSITMKCIMQCKYSVNPETKITRTEIYDEMLKVMVHKPDYYVLVTNRKAISSFVDWFDKVRENKHLPFIPVLVLRTTLEAFISNHIDIWHKYF</sequence>
<evidence type="ECO:0000313" key="1">
    <source>
        <dbReference type="EMBL" id="KUO96187.1"/>
    </source>
</evidence>
<dbReference type="OrthoDB" id="2966206at2"/>
<dbReference type="GO" id="GO:0003676">
    <property type="term" value="F:nucleic acid binding"/>
    <property type="evidence" value="ECO:0007669"/>
    <property type="project" value="InterPro"/>
</dbReference>
<dbReference type="Gene3D" id="3.40.1350.10">
    <property type="match status" value="1"/>
</dbReference>
<dbReference type="AlphaFoldDB" id="A0A101XRG3"/>